<dbReference type="InterPro" id="IPR012461">
    <property type="entry name" value="SACK1"/>
</dbReference>
<dbReference type="PANTHER" id="PTHR12184">
    <property type="entry name" value="UBIQUINOL-CYTOCHROME C REDUCTASE COMPLEX ASSEMBLY FACTOR 1 FAMILY MEMBER"/>
    <property type="match status" value="1"/>
</dbReference>
<dbReference type="InParanoid" id="G1MSX6"/>
<dbReference type="Gene3D" id="3.30.870.10">
    <property type="entry name" value="Endonuclease Chain A"/>
    <property type="match status" value="1"/>
</dbReference>
<reference evidence="3" key="3">
    <citation type="submission" date="2025-09" db="UniProtKB">
        <authorList>
            <consortium name="Ensembl"/>
        </authorList>
    </citation>
    <scope>IDENTIFICATION</scope>
</reference>
<feature type="compositionally biased region" description="Polar residues" evidence="1">
    <location>
        <begin position="495"/>
        <end position="518"/>
    </location>
</feature>
<feature type="compositionally biased region" description="Basic and acidic residues" evidence="1">
    <location>
        <begin position="473"/>
        <end position="494"/>
    </location>
</feature>
<organism evidence="3 4">
    <name type="scientific">Meleagris gallopavo</name>
    <name type="common">Wild turkey</name>
    <dbReference type="NCBI Taxonomy" id="9103"/>
    <lineage>
        <taxon>Eukaryota</taxon>
        <taxon>Metazoa</taxon>
        <taxon>Chordata</taxon>
        <taxon>Craniata</taxon>
        <taxon>Vertebrata</taxon>
        <taxon>Euteleostomi</taxon>
        <taxon>Archelosauria</taxon>
        <taxon>Archosauria</taxon>
        <taxon>Dinosauria</taxon>
        <taxon>Saurischia</taxon>
        <taxon>Theropoda</taxon>
        <taxon>Coelurosauria</taxon>
        <taxon>Aves</taxon>
        <taxon>Neognathae</taxon>
        <taxon>Galloanserae</taxon>
        <taxon>Galliformes</taxon>
        <taxon>Phasianidae</taxon>
        <taxon>Meleagridinae</taxon>
        <taxon>Meleagris</taxon>
    </lineage>
</organism>
<gene>
    <name evidence="3" type="primary">FAM83C</name>
</gene>
<dbReference type="GO" id="GO:0005739">
    <property type="term" value="C:mitochondrion"/>
    <property type="evidence" value="ECO:0007669"/>
    <property type="project" value="TreeGrafter"/>
</dbReference>
<feature type="region of interest" description="Disordered" evidence="1">
    <location>
        <begin position="467"/>
        <end position="522"/>
    </location>
</feature>
<reference evidence="3" key="2">
    <citation type="submission" date="2025-08" db="UniProtKB">
        <authorList>
            <consortium name="Ensembl"/>
        </authorList>
    </citation>
    <scope>IDENTIFICATION</scope>
</reference>
<dbReference type="Pfam" id="PF07894">
    <property type="entry name" value="SACK1"/>
    <property type="match status" value="1"/>
</dbReference>
<protein>
    <submittedName>
        <fullName evidence="3">Family with sequence similarity 83 member C</fullName>
    </submittedName>
</protein>
<dbReference type="Bgee" id="ENSMGAG00000001956">
    <property type="expression patterns" value="Expressed in duodenum and 7 other cell types or tissues"/>
</dbReference>
<sequence length="683" mass="77175">MAALARAASCQAEVTQWIAACSGLLQTAMVQGQCRRMLHGIFQRCKTGQFQLPKACGGLIEANGTKMHQNRLIYSTNKNRSLLEHESPPELNQSIYQLQLSAKDSVQTSEEKVGPFTRIIEAMGFTGPLKYSRWKIKVAALRMYTCCVEKTDYEEFFNRCQMPDTLNSWFLVAQLHVWMCLVRMKQEGRAGKYMCRYIVHCMWEDVEQRGKVMGINSVVLKQDLRSMVENFYAALFGYDEGILSDDHVLAAALWRNLFNRNCEDPRHLELLVEYVRKQVIAIVMDLFTDMEILCDLLEASSRRHVPVYLILDEEYLKHFVEMCNKMSLTKDSFPNMCIRCLSGDTYYSKAGKKFVGQVLEKFVLIDCDQVVAGTYSFTWLCSQVHTSLATHFRGQIVAEFDKEFRYLYAESKAVTSFCVPDSSLQITSEGDDFLLKPIHMNDAETLSASSSLSNVSIKSIKMSPFMKNSSHNVHQDRQDLSPDSGDNKGKDDTSLKPTCPTQQGEPPDSANSPPNKSTLYHKPNLMTGTTLLQPELSPVFGSYQPYYQGDDRANSGHCFTLTQEPTQQCLSEGTNSTGPSTKQKGPAATSGEPAAENDSSFYGMEKRQSFGQGKLDLLSLYNQPKREKKPVVPSYDKLTEDMLSEKSSAYGAEKRMTLGHSKLDLIIKYNKLKSKHVHSRFEL</sequence>
<dbReference type="Ensembl" id="ENSMGAT00000002123.2">
    <property type="protein sequence ID" value="ENSMGAP00000001463.2"/>
    <property type="gene ID" value="ENSMGAG00000001956.2"/>
</dbReference>
<dbReference type="PANTHER" id="PTHR12184:SF1">
    <property type="entry name" value="UBIQUINOL-CYTOCHROME-C REDUCTASE COMPLEX ASSEMBLY FACTOR 1"/>
    <property type="match status" value="1"/>
</dbReference>
<accession>G1MSX6</accession>
<feature type="domain" description="Scaffolding anchor of CK1" evidence="2">
    <location>
        <begin position="277"/>
        <end position="412"/>
    </location>
</feature>
<keyword evidence="4" id="KW-1185">Reference proteome</keyword>
<dbReference type="SUPFAM" id="SSF56024">
    <property type="entry name" value="Phospholipase D/nuclease"/>
    <property type="match status" value="1"/>
</dbReference>
<evidence type="ECO:0000313" key="3">
    <source>
        <dbReference type="Ensembl" id="ENSMGAP00000001463.2"/>
    </source>
</evidence>
<dbReference type="AlphaFoldDB" id="G1MSX6"/>
<evidence type="ECO:0000313" key="4">
    <source>
        <dbReference type="Proteomes" id="UP000001645"/>
    </source>
</evidence>
<reference evidence="3 4" key="1">
    <citation type="journal article" date="2010" name="PLoS Biol.">
        <title>Multi-platform next-generation sequencing of the domestic turkey (Meleagris gallopavo): genome assembly and analysis.</title>
        <authorList>
            <person name="Dalloul R.A."/>
            <person name="Long J.A."/>
            <person name="Zimin A.V."/>
            <person name="Aslam L."/>
            <person name="Beal K."/>
            <person name="Blomberg L.A."/>
            <person name="Bouffard P."/>
            <person name="Burt D.W."/>
            <person name="Crasta O."/>
            <person name="Crooijmans R.P."/>
            <person name="Cooper K."/>
            <person name="Coulombe R.A."/>
            <person name="De S."/>
            <person name="Delany M.E."/>
            <person name="Dodgson J.B."/>
            <person name="Dong J.J."/>
            <person name="Evans C."/>
            <person name="Frederickson K.M."/>
            <person name="Flicek P."/>
            <person name="Florea L."/>
            <person name="Folkerts O."/>
            <person name="Groenen M.A."/>
            <person name="Harkins T.T."/>
            <person name="Herrero J."/>
            <person name="Hoffmann S."/>
            <person name="Megens H.J."/>
            <person name="Jiang A."/>
            <person name="de Jong P."/>
            <person name="Kaiser P."/>
            <person name="Kim H."/>
            <person name="Kim K.W."/>
            <person name="Kim S."/>
            <person name="Langenberger D."/>
            <person name="Lee M.K."/>
            <person name="Lee T."/>
            <person name="Mane S."/>
            <person name="Marcais G."/>
            <person name="Marz M."/>
            <person name="McElroy A.P."/>
            <person name="Modise T."/>
            <person name="Nefedov M."/>
            <person name="Notredame C."/>
            <person name="Paton I.R."/>
            <person name="Payne W.S."/>
            <person name="Pertea G."/>
            <person name="Prickett D."/>
            <person name="Puiu D."/>
            <person name="Qioa D."/>
            <person name="Raineri E."/>
            <person name="Ruffier M."/>
            <person name="Salzberg S.L."/>
            <person name="Schatz M.C."/>
            <person name="Scheuring C."/>
            <person name="Schmidt C.J."/>
            <person name="Schroeder S."/>
            <person name="Searle S.M."/>
            <person name="Smith E.J."/>
            <person name="Smith J."/>
            <person name="Sonstegard T.S."/>
            <person name="Stadler P.F."/>
            <person name="Tafer H."/>
            <person name="Tu Z.J."/>
            <person name="Van Tassell C.P."/>
            <person name="Vilella A.J."/>
            <person name="Williams K.P."/>
            <person name="Yorke J.A."/>
            <person name="Zhang L."/>
            <person name="Zhang H.B."/>
            <person name="Zhang X."/>
            <person name="Zhang Y."/>
            <person name="Reed K.M."/>
        </authorList>
    </citation>
    <scope>NUCLEOTIDE SEQUENCE [LARGE SCALE GENOMIC DNA]</scope>
</reference>
<dbReference type="HOGENOM" id="CLU_051390_3_0_1"/>
<dbReference type="GO" id="GO:0034551">
    <property type="term" value="P:mitochondrial respiratory chain complex III assembly"/>
    <property type="evidence" value="ECO:0007669"/>
    <property type="project" value="TreeGrafter"/>
</dbReference>
<feature type="compositionally biased region" description="Polar residues" evidence="1">
    <location>
        <begin position="569"/>
        <end position="583"/>
    </location>
</feature>
<dbReference type="GeneTree" id="ENSGT00940000160254"/>
<evidence type="ECO:0000259" key="2">
    <source>
        <dbReference type="Pfam" id="PF07894"/>
    </source>
</evidence>
<dbReference type="InterPro" id="IPR007129">
    <property type="entry name" value="Ubiqinol_cyt_c_chaperone_CPB3"/>
</dbReference>
<evidence type="ECO:0000256" key="1">
    <source>
        <dbReference type="SAM" id="MobiDB-lite"/>
    </source>
</evidence>
<proteinExistence type="predicted"/>
<dbReference type="OrthoDB" id="9944987at2759"/>
<feature type="region of interest" description="Disordered" evidence="1">
    <location>
        <begin position="569"/>
        <end position="600"/>
    </location>
</feature>
<name>G1MSX6_MELGA</name>
<dbReference type="Proteomes" id="UP000001645">
    <property type="component" value="Chromosome 22"/>
</dbReference>